<feature type="region of interest" description="Disordered" evidence="1">
    <location>
        <begin position="787"/>
        <end position="811"/>
    </location>
</feature>
<organism evidence="4 5">
    <name type="scientific">Sphagnum jensenii</name>
    <dbReference type="NCBI Taxonomy" id="128206"/>
    <lineage>
        <taxon>Eukaryota</taxon>
        <taxon>Viridiplantae</taxon>
        <taxon>Streptophyta</taxon>
        <taxon>Embryophyta</taxon>
        <taxon>Bryophyta</taxon>
        <taxon>Sphagnophytina</taxon>
        <taxon>Sphagnopsida</taxon>
        <taxon>Sphagnales</taxon>
        <taxon>Sphagnaceae</taxon>
        <taxon>Sphagnum</taxon>
    </lineage>
</organism>
<dbReference type="Gene3D" id="1.25.40.10">
    <property type="entry name" value="Tetratricopeptide repeat domain"/>
    <property type="match status" value="1"/>
</dbReference>
<feature type="domain" description="Telomerase activating protein Est1-like N-terminal" evidence="3">
    <location>
        <begin position="67"/>
        <end position="192"/>
    </location>
</feature>
<dbReference type="EMBL" id="OZ023717">
    <property type="protein sequence ID" value="CAK9866076.1"/>
    <property type="molecule type" value="Genomic_DNA"/>
</dbReference>
<feature type="region of interest" description="Disordered" evidence="1">
    <location>
        <begin position="831"/>
        <end position="850"/>
    </location>
</feature>
<evidence type="ECO:0000313" key="5">
    <source>
        <dbReference type="Proteomes" id="UP001497522"/>
    </source>
</evidence>
<protein>
    <recommendedName>
        <fullName evidence="6">Protein SMG7</fullName>
    </recommendedName>
</protein>
<dbReference type="InterPro" id="IPR019458">
    <property type="entry name" value="Est1-like_N"/>
</dbReference>
<gene>
    <name evidence="4" type="ORF">CSSPJE1EN2_LOCUS9071</name>
</gene>
<dbReference type="PANTHER" id="PTHR15696:SF0">
    <property type="entry name" value="TELOMERASE-BINDING PROTEIN EST1A"/>
    <property type="match status" value="1"/>
</dbReference>
<evidence type="ECO:0008006" key="6">
    <source>
        <dbReference type="Google" id="ProtNLM"/>
    </source>
</evidence>
<proteinExistence type="predicted"/>
<dbReference type="Pfam" id="PF10374">
    <property type="entry name" value="EST1"/>
    <property type="match status" value="1"/>
</dbReference>
<feature type="region of interest" description="Disordered" evidence="1">
    <location>
        <begin position="95"/>
        <end position="115"/>
    </location>
</feature>
<dbReference type="PANTHER" id="PTHR15696">
    <property type="entry name" value="SMG-7 SUPPRESSOR WITH MORPHOLOGICAL EFFECT ON GENITALIA PROTEIN 7"/>
    <property type="match status" value="1"/>
</dbReference>
<feature type="compositionally biased region" description="Polar residues" evidence="1">
    <location>
        <begin position="793"/>
        <end position="811"/>
    </location>
</feature>
<evidence type="ECO:0000259" key="2">
    <source>
        <dbReference type="Pfam" id="PF10373"/>
    </source>
</evidence>
<sequence>MDDDVAAKKSLAKARLEEIQQVEKELVELRERKGPFDRAVRGLTASIRQSYESIIFEDQDVATAEAAEQLLWRLHYRCIEEFRIRLRKLGSAAAAANHHHHHHRRSSAKKRGGGPEEKFVRVGAQYKSFLDEVTGFYHGLIAKVRARHGLSPDLSASGSNRMMSVEELQRCQSMCHRCLIYLGDLARYKELHAVVEGRAADWSVAASYYQQSSKLWPHDGNSHNQLAVLATYTGDNMQAVYHYFFSLAVATPFVTARANVKLLFEKNQQNVGQLCVLPAEEGVILHSQGSLHMQHTQSLGSDDLAFSNESTRGVGHRLTTPKAVDITDLQRRFQLHFICLIGILFTKTGLEKFQEAFTVVLHELQQLLAQNATLVNRALMLEKSKLSGGEALGVLQLVVTLIFSVHYLGHSHKKNHPLPVSLDHVSFVRQATIAAIRFISQLMHHAAKAEQPANSSLFPAIVIFCRWFANQSEIIAQIIVDEDTDKVQCSFWKEACVLLSRCLKQIDADGNVEGGIQELDEDHSKSPQVILWEDQELQGFVLFASPELMLPVSLKGPDVFKSCQRSLETRSQSVGSSKLDVHVRVYRLIKAMRSLSLQFEVDSPDFDLVGVVKRHTCVGSFGSQRCLSKGCQEPQLSKDSERLASKEHREVRTQALQLVNGMVRNSLSECCGREDSASASGRKETQEVVMLTSSKQVVEVLSKSGNVKDSVRVSTLSVSDGVNAAMVTLGPTILKECLPVSQTAHAIASPQRDCGISMSENIQHPVHLETTLCSNHDNLHVKAIQPHDIEPKSPSSPAQNVQQKTADSNGLSAGRQALSLKDWVGCAAGSSDLSGKGLPPTTSTSKKRKAASLLCQQQAFEEAQNLLLHTANPEGIPDAKSARISSPLTITPLLQPTDVKSRQSLCIAKNVEFAEDASGSGNRTVNPFGLRTIVARKDILLNNLNEGEQSREAHGVQLMHTQNGNLGHPIYQPCQCSRQLSHEDQNHSREIPSLLGHQEENKAEDYSWLDTYTHVKPQALEKLRKATMKSSFSFADFGIFCEFAASATICSEGHGFQPKVSFS</sequence>
<evidence type="ECO:0000313" key="4">
    <source>
        <dbReference type="EMBL" id="CAK9866076.1"/>
    </source>
</evidence>
<dbReference type="InterPro" id="IPR011990">
    <property type="entry name" value="TPR-like_helical_dom_sf"/>
</dbReference>
<evidence type="ECO:0000256" key="1">
    <source>
        <dbReference type="SAM" id="MobiDB-lite"/>
    </source>
</evidence>
<keyword evidence="5" id="KW-1185">Reference proteome</keyword>
<name>A0ABP1AU73_9BRYO</name>
<dbReference type="InterPro" id="IPR018834">
    <property type="entry name" value="DNA/RNA-bd_Est1-type"/>
</dbReference>
<evidence type="ECO:0000259" key="3">
    <source>
        <dbReference type="Pfam" id="PF10374"/>
    </source>
</evidence>
<dbReference type="SUPFAM" id="SSF48452">
    <property type="entry name" value="TPR-like"/>
    <property type="match status" value="1"/>
</dbReference>
<accession>A0ABP1AU73</accession>
<reference evidence="4" key="1">
    <citation type="submission" date="2024-03" db="EMBL/GenBank/DDBJ databases">
        <authorList>
            <consortium name="ELIXIR-Norway"/>
            <consortium name="Elixir Norway"/>
        </authorList>
    </citation>
    <scope>NUCLEOTIDE SEQUENCE</scope>
</reference>
<dbReference type="InterPro" id="IPR045153">
    <property type="entry name" value="Est1/Ebs1-like"/>
</dbReference>
<feature type="domain" description="DNA/RNA-binding" evidence="2">
    <location>
        <begin position="205"/>
        <end position="545"/>
    </location>
</feature>
<dbReference type="Pfam" id="PF10373">
    <property type="entry name" value="EST1_DNA_bind"/>
    <property type="match status" value="1"/>
</dbReference>
<feature type="compositionally biased region" description="Basic residues" evidence="1">
    <location>
        <begin position="97"/>
        <end position="112"/>
    </location>
</feature>
<dbReference type="Proteomes" id="UP001497522">
    <property type="component" value="Chromosome 16"/>
</dbReference>